<evidence type="ECO:0000313" key="4">
    <source>
        <dbReference type="WBParaSite" id="TCLT_0000809601-mRNA-1"/>
    </source>
</evidence>
<organism evidence="4">
    <name type="scientific">Thelazia callipaeda</name>
    <name type="common">Oriental eyeworm</name>
    <name type="synonym">Parasitic nematode</name>
    <dbReference type="NCBI Taxonomy" id="103827"/>
    <lineage>
        <taxon>Eukaryota</taxon>
        <taxon>Metazoa</taxon>
        <taxon>Ecdysozoa</taxon>
        <taxon>Nematoda</taxon>
        <taxon>Chromadorea</taxon>
        <taxon>Rhabditida</taxon>
        <taxon>Spirurina</taxon>
        <taxon>Spiruromorpha</taxon>
        <taxon>Thelazioidea</taxon>
        <taxon>Thelaziidae</taxon>
        <taxon>Thelazia</taxon>
    </lineage>
</organism>
<dbReference type="WBParaSite" id="TCLT_0000809601-mRNA-1">
    <property type="protein sequence ID" value="TCLT_0000809601-mRNA-1"/>
    <property type="gene ID" value="TCLT_0000809601"/>
</dbReference>
<name>A0A0N5D528_THECL</name>
<proteinExistence type="predicted"/>
<feature type="region of interest" description="Disordered" evidence="1">
    <location>
        <begin position="41"/>
        <end position="64"/>
    </location>
</feature>
<reference evidence="4" key="1">
    <citation type="submission" date="2017-02" db="UniProtKB">
        <authorList>
            <consortium name="WormBaseParasite"/>
        </authorList>
    </citation>
    <scope>IDENTIFICATION</scope>
</reference>
<keyword evidence="3" id="KW-1185">Reference proteome</keyword>
<sequence>MTCNSGSISLNTSCSSTPLSSSLECWSSPTAASWYEHRDFLKTPDSEGSDSRRSGFIDRIGSNQKGFQPTDVMSTFEASNLLIDRSLQAVEEMLIFLRKQPRNGNKIVHNIFPEEKNQTDNHQRCNNKNEQHIQITKSQITERSNSSTLTKVHGEINVAVKAPKPVTLMLTGITVPPEMKITKLTVNGKRLIFS</sequence>
<reference evidence="2 3" key="2">
    <citation type="submission" date="2018-11" db="EMBL/GenBank/DDBJ databases">
        <authorList>
            <consortium name="Pathogen Informatics"/>
        </authorList>
    </citation>
    <scope>NUCLEOTIDE SEQUENCE [LARGE SCALE GENOMIC DNA]</scope>
</reference>
<dbReference type="AlphaFoldDB" id="A0A0N5D528"/>
<dbReference type="OMA" id="KVERMII"/>
<dbReference type="Proteomes" id="UP000276776">
    <property type="component" value="Unassembled WGS sequence"/>
</dbReference>
<gene>
    <name evidence="2" type="ORF">TCLT_LOCUS8085</name>
</gene>
<feature type="region of interest" description="Disordered" evidence="1">
    <location>
        <begin position="1"/>
        <end position="22"/>
    </location>
</feature>
<feature type="compositionally biased region" description="Low complexity" evidence="1">
    <location>
        <begin position="9"/>
        <end position="22"/>
    </location>
</feature>
<protein>
    <submittedName>
        <fullName evidence="2 4">Uncharacterized protein</fullName>
    </submittedName>
</protein>
<evidence type="ECO:0000313" key="3">
    <source>
        <dbReference type="Proteomes" id="UP000276776"/>
    </source>
</evidence>
<evidence type="ECO:0000313" key="2">
    <source>
        <dbReference type="EMBL" id="VDN05608.1"/>
    </source>
</evidence>
<evidence type="ECO:0000256" key="1">
    <source>
        <dbReference type="SAM" id="MobiDB-lite"/>
    </source>
</evidence>
<accession>A0A0N5D528</accession>
<feature type="compositionally biased region" description="Basic and acidic residues" evidence="1">
    <location>
        <begin position="41"/>
        <end position="56"/>
    </location>
</feature>
<dbReference type="EMBL" id="UYYF01004581">
    <property type="protein sequence ID" value="VDN05608.1"/>
    <property type="molecule type" value="Genomic_DNA"/>
</dbReference>